<dbReference type="RefSeq" id="WP_139983024.1">
    <property type="nucleotide sequence ID" value="NZ_CP041046.1"/>
</dbReference>
<keyword evidence="3" id="KW-1185">Reference proteome</keyword>
<evidence type="ECO:0000313" key="2">
    <source>
        <dbReference type="EMBL" id="QDE39870.1"/>
    </source>
</evidence>
<feature type="compositionally biased region" description="Polar residues" evidence="1">
    <location>
        <begin position="94"/>
        <end position="104"/>
    </location>
</feature>
<gene>
    <name evidence="2" type="ORF">FIV34_11935</name>
</gene>
<feature type="region of interest" description="Disordered" evidence="1">
    <location>
        <begin position="67"/>
        <end position="119"/>
    </location>
</feature>
<proteinExistence type="predicted"/>
<organism evidence="2 3">
    <name type="scientific">Luteibacter pinisoli</name>
    <dbReference type="NCBI Taxonomy" id="2589080"/>
    <lineage>
        <taxon>Bacteria</taxon>
        <taxon>Pseudomonadati</taxon>
        <taxon>Pseudomonadota</taxon>
        <taxon>Gammaproteobacteria</taxon>
        <taxon>Lysobacterales</taxon>
        <taxon>Rhodanobacteraceae</taxon>
        <taxon>Luteibacter</taxon>
    </lineage>
</organism>
<protein>
    <submittedName>
        <fullName evidence="2">Uncharacterized protein</fullName>
    </submittedName>
</protein>
<sequence>MTTNTTPTTGYRITTPEGWVIEAKDELAHRRVLSALASLSDVLGRAAVLPPGALIPVPDPVPRVPQGLTFPSDANPSRRRVPCGISHPCKAKRSASSGTMSSVPRTDRQMRTRPTTDAV</sequence>
<evidence type="ECO:0000313" key="3">
    <source>
        <dbReference type="Proteomes" id="UP000316093"/>
    </source>
</evidence>
<evidence type="ECO:0000256" key="1">
    <source>
        <dbReference type="SAM" id="MobiDB-lite"/>
    </source>
</evidence>
<dbReference type="AlphaFoldDB" id="A0A4Y5Z3A5"/>
<dbReference type="EMBL" id="CP041046">
    <property type="protein sequence ID" value="QDE39870.1"/>
    <property type="molecule type" value="Genomic_DNA"/>
</dbReference>
<name>A0A4Y5Z3A5_9GAMM</name>
<reference evidence="2 3" key="1">
    <citation type="submission" date="2019-06" db="EMBL/GenBank/DDBJ databases">
        <title>A complete genome sequence for Luteibacter pinisoli MAH-14.</title>
        <authorList>
            <person name="Baltrus D.A."/>
        </authorList>
    </citation>
    <scope>NUCLEOTIDE SEQUENCE [LARGE SCALE GENOMIC DNA]</scope>
    <source>
        <strain evidence="2 3">MAH-14</strain>
    </source>
</reference>
<dbReference type="Proteomes" id="UP000316093">
    <property type="component" value="Chromosome"/>
</dbReference>
<dbReference type="KEGG" id="lpy:FIV34_11935"/>
<accession>A0A4Y5Z3A5</accession>